<proteinExistence type="predicted"/>
<dbReference type="Pfam" id="PF13763">
    <property type="entry name" value="DUF4167"/>
    <property type="match status" value="1"/>
</dbReference>
<feature type="region of interest" description="Disordered" evidence="1">
    <location>
        <begin position="1"/>
        <end position="53"/>
    </location>
</feature>
<dbReference type="Proteomes" id="UP000640426">
    <property type="component" value="Unassembled WGS sequence"/>
</dbReference>
<dbReference type="EMBL" id="JAELXS010000008">
    <property type="protein sequence ID" value="MBJ6123090.1"/>
    <property type="molecule type" value="Genomic_DNA"/>
</dbReference>
<feature type="domain" description="DUF4167" evidence="2">
    <location>
        <begin position="15"/>
        <end position="92"/>
    </location>
</feature>
<protein>
    <submittedName>
        <fullName evidence="3">DUF4167 domain-containing protein</fullName>
    </submittedName>
</protein>
<comment type="caution">
    <text evidence="3">The sequence shown here is derived from an EMBL/GenBank/DDBJ whole genome shotgun (WGS) entry which is preliminary data.</text>
</comment>
<keyword evidence="4" id="KW-1185">Reference proteome</keyword>
<dbReference type="InterPro" id="IPR025430">
    <property type="entry name" value="DUF4167"/>
</dbReference>
<feature type="compositionally biased region" description="Acidic residues" evidence="1">
    <location>
        <begin position="107"/>
        <end position="119"/>
    </location>
</feature>
<feature type="compositionally biased region" description="Low complexity" evidence="1">
    <location>
        <begin position="293"/>
        <end position="309"/>
    </location>
</feature>
<gene>
    <name evidence="3" type="ORF">JAO74_14930</name>
</gene>
<evidence type="ECO:0000256" key="1">
    <source>
        <dbReference type="SAM" id="MobiDB-lite"/>
    </source>
</evidence>
<feature type="compositionally biased region" description="Basic and acidic residues" evidence="1">
    <location>
        <begin position="91"/>
        <end position="105"/>
    </location>
</feature>
<evidence type="ECO:0000259" key="2">
    <source>
        <dbReference type="Pfam" id="PF13763"/>
    </source>
</evidence>
<reference evidence="4" key="1">
    <citation type="submission" date="2020-12" db="EMBL/GenBank/DDBJ databases">
        <title>Hymenobacter sp.</title>
        <authorList>
            <person name="Kim M.K."/>
        </authorList>
    </citation>
    <scope>NUCLEOTIDE SEQUENCE [LARGE SCALE GENOMIC DNA]</scope>
    <source>
        <strain evidence="4">BT553</strain>
    </source>
</reference>
<feature type="region of interest" description="Disordered" evidence="1">
    <location>
        <begin position="91"/>
        <end position="358"/>
    </location>
</feature>
<sequence length="358" mass="40510">MINNRQQQAGRRRGRGGNGSGGTGNTGGPRQGGQGRPDNGNRIDNRARGNANQLYEKYKNLAADAQRQGDRVNTEYYHQFADHYFRVLSDQRGRFEEQQPRRQQSDFDMDGDDDYGDEGEPIRAGEQGEAARQERNRDGNRDDRPRNERIREDRPREDRQQGDDRQRDARPRNESRQDGNRNDAPRYEGQRNEGQRNEGPRNDGQRNEAVRNDGQRYDAPRNDGERPRRWEREDRAPRQAEQAPEPRVEVEVAGQHRADPVASGENLQERAEAVLEADAPQPRRRGRPRRDAQPVQPDVQDAAQVDAAPMVESNGVDADRLPPSLGIAAANDADASGEAPKPRRRRIRTVTPDEVGAG</sequence>
<evidence type="ECO:0000313" key="4">
    <source>
        <dbReference type="Proteomes" id="UP000640426"/>
    </source>
</evidence>
<dbReference type="RefSeq" id="WP_199039791.1">
    <property type="nucleotide sequence ID" value="NZ_JAELXS010000008.1"/>
</dbReference>
<evidence type="ECO:0000313" key="3">
    <source>
        <dbReference type="EMBL" id="MBJ6123090.1"/>
    </source>
</evidence>
<feature type="compositionally biased region" description="Gly residues" evidence="1">
    <location>
        <begin position="16"/>
        <end position="35"/>
    </location>
</feature>
<accession>A0ABS0XTK2</accession>
<organism evidence="3 4">
    <name type="scientific">Sphingomonas mollis</name>
    <dbReference type="NCBI Taxonomy" id="2795726"/>
    <lineage>
        <taxon>Bacteria</taxon>
        <taxon>Pseudomonadati</taxon>
        <taxon>Pseudomonadota</taxon>
        <taxon>Alphaproteobacteria</taxon>
        <taxon>Sphingomonadales</taxon>
        <taxon>Sphingomonadaceae</taxon>
        <taxon>Sphingomonas</taxon>
    </lineage>
</organism>
<name>A0ABS0XTK2_9SPHN</name>
<feature type="compositionally biased region" description="Basic and acidic residues" evidence="1">
    <location>
        <begin position="129"/>
        <end position="259"/>
    </location>
</feature>